<comment type="caution">
    <text evidence="1">The sequence shown here is derived from an EMBL/GenBank/DDBJ whole genome shotgun (WGS) entry which is preliminary data.</text>
</comment>
<sequence>MYRARKRRRNPVSADTATAQPSDIFVHDASTCRCPLHSISTRRYDTRGPRAHYNTGFVPTISLTVAPLASPGVENHGTVSSDTLDFWEPVVLHADFWDPVIPV</sequence>
<dbReference type="EMBL" id="BDGG01000007">
    <property type="protein sequence ID" value="GAV01365.1"/>
    <property type="molecule type" value="Genomic_DNA"/>
</dbReference>
<dbReference type="AlphaFoldDB" id="A0A1D1VIA2"/>
<keyword evidence="2" id="KW-1185">Reference proteome</keyword>
<dbReference type="Proteomes" id="UP000186922">
    <property type="component" value="Unassembled WGS sequence"/>
</dbReference>
<proteinExistence type="predicted"/>
<evidence type="ECO:0000313" key="1">
    <source>
        <dbReference type="EMBL" id="GAV01365.1"/>
    </source>
</evidence>
<protein>
    <submittedName>
        <fullName evidence="1">Uncharacterized protein</fullName>
    </submittedName>
</protein>
<accession>A0A1D1VIA2</accession>
<organism evidence="1 2">
    <name type="scientific">Ramazzottius varieornatus</name>
    <name type="common">Water bear</name>
    <name type="synonym">Tardigrade</name>
    <dbReference type="NCBI Taxonomy" id="947166"/>
    <lineage>
        <taxon>Eukaryota</taxon>
        <taxon>Metazoa</taxon>
        <taxon>Ecdysozoa</taxon>
        <taxon>Tardigrada</taxon>
        <taxon>Eutardigrada</taxon>
        <taxon>Parachela</taxon>
        <taxon>Hypsibioidea</taxon>
        <taxon>Ramazzottiidae</taxon>
        <taxon>Ramazzottius</taxon>
    </lineage>
</organism>
<evidence type="ECO:0000313" key="2">
    <source>
        <dbReference type="Proteomes" id="UP000186922"/>
    </source>
</evidence>
<gene>
    <name evidence="1" type="primary">RvY_12089-1</name>
    <name evidence="1" type="synonym">RvY_12089.1</name>
    <name evidence="1" type="ORF">RvY_12089</name>
</gene>
<name>A0A1D1VIA2_RAMVA</name>
<reference evidence="1 2" key="1">
    <citation type="journal article" date="2016" name="Nat. Commun.">
        <title>Extremotolerant tardigrade genome and improved radiotolerance of human cultured cells by tardigrade-unique protein.</title>
        <authorList>
            <person name="Hashimoto T."/>
            <person name="Horikawa D.D."/>
            <person name="Saito Y."/>
            <person name="Kuwahara H."/>
            <person name="Kozuka-Hata H."/>
            <person name="Shin-I T."/>
            <person name="Minakuchi Y."/>
            <person name="Ohishi K."/>
            <person name="Motoyama A."/>
            <person name="Aizu T."/>
            <person name="Enomoto A."/>
            <person name="Kondo K."/>
            <person name="Tanaka S."/>
            <person name="Hara Y."/>
            <person name="Koshikawa S."/>
            <person name="Sagara H."/>
            <person name="Miura T."/>
            <person name="Yokobori S."/>
            <person name="Miyagawa K."/>
            <person name="Suzuki Y."/>
            <person name="Kubo T."/>
            <person name="Oyama M."/>
            <person name="Kohara Y."/>
            <person name="Fujiyama A."/>
            <person name="Arakawa K."/>
            <person name="Katayama T."/>
            <person name="Toyoda A."/>
            <person name="Kunieda T."/>
        </authorList>
    </citation>
    <scope>NUCLEOTIDE SEQUENCE [LARGE SCALE GENOMIC DNA]</scope>
    <source>
        <strain evidence="1 2">YOKOZUNA-1</strain>
    </source>
</reference>